<feature type="region of interest" description="Disordered" evidence="1">
    <location>
        <begin position="136"/>
        <end position="155"/>
    </location>
</feature>
<dbReference type="RefSeq" id="WP_015826645.1">
    <property type="nucleotide sequence ID" value="NC_012982.1"/>
</dbReference>
<evidence type="ECO:0000313" key="3">
    <source>
        <dbReference type="Proteomes" id="UP000002745"/>
    </source>
</evidence>
<dbReference type="STRING" id="582402.Hbal_0801"/>
<dbReference type="eggNOG" id="COG5319">
    <property type="taxonomic scope" value="Bacteria"/>
</dbReference>
<name>C6XPX8_HIRBI</name>
<dbReference type="HOGENOM" id="CLU_112041_1_0_5"/>
<dbReference type="AlphaFoldDB" id="C6XPX8"/>
<evidence type="ECO:0000256" key="1">
    <source>
        <dbReference type="SAM" id="MobiDB-lite"/>
    </source>
</evidence>
<dbReference type="PIRSF" id="PIRSF032131">
    <property type="entry name" value="UCP032131"/>
    <property type="match status" value="1"/>
</dbReference>
<organism evidence="2 3">
    <name type="scientific">Hirschia baltica (strain ATCC 49814 / DSM 5838 / IFAM 1418)</name>
    <dbReference type="NCBI Taxonomy" id="582402"/>
    <lineage>
        <taxon>Bacteria</taxon>
        <taxon>Pseudomonadati</taxon>
        <taxon>Pseudomonadota</taxon>
        <taxon>Alphaproteobacteria</taxon>
        <taxon>Hyphomonadales</taxon>
        <taxon>Hyphomonadaceae</taxon>
        <taxon>Hirschia</taxon>
    </lineage>
</organism>
<sequence length="155" mass="17141">MIKYALCCPGDHEFEAWFASSTAYDEQSERGLVECPVCGSTKINKQIMAPMIRDSGSKSGKLKMPKSDSMPTPDEIERVASKVREHIGKTHEYVGDKFANEARAMHYGDQEMRSVWGRATPEEAKALIEEGVSAVPIPDTFAPPEPAPKDVKKLN</sequence>
<evidence type="ECO:0000313" key="2">
    <source>
        <dbReference type="EMBL" id="ACT58495.1"/>
    </source>
</evidence>
<keyword evidence="3" id="KW-1185">Reference proteome</keyword>
<dbReference type="EMBL" id="CP001678">
    <property type="protein sequence ID" value="ACT58495.1"/>
    <property type="molecule type" value="Genomic_DNA"/>
</dbReference>
<dbReference type="Pfam" id="PF06676">
    <property type="entry name" value="DUF1178"/>
    <property type="match status" value="1"/>
</dbReference>
<gene>
    <name evidence="2" type="ordered locus">Hbal_0801</name>
</gene>
<accession>C6XPX8</accession>
<proteinExistence type="predicted"/>
<protein>
    <submittedName>
        <fullName evidence="2">Uncharacterized protein</fullName>
    </submittedName>
</protein>
<dbReference type="KEGG" id="hba:Hbal_0801"/>
<dbReference type="OrthoDB" id="9799894at2"/>
<dbReference type="Proteomes" id="UP000002745">
    <property type="component" value="Chromosome"/>
</dbReference>
<reference evidence="3" key="1">
    <citation type="journal article" date="2011" name="J. Bacteriol.">
        <title>Genome sequences of eight morphologically diverse alphaproteobacteria.</title>
        <authorList>
            <consortium name="US DOE Joint Genome Institute"/>
            <person name="Brown P.J."/>
            <person name="Kysela D.T."/>
            <person name="Buechlein A."/>
            <person name="Hemmerich C."/>
            <person name="Brun Y.V."/>
        </authorList>
    </citation>
    <scope>NUCLEOTIDE SEQUENCE [LARGE SCALE GENOMIC DNA]</scope>
    <source>
        <strain evidence="3">ATCC 49814 / DSM 5838 / IFAM 1418</strain>
    </source>
</reference>
<dbReference type="InterPro" id="IPR009562">
    <property type="entry name" value="DUF1178"/>
</dbReference>
<feature type="region of interest" description="Disordered" evidence="1">
    <location>
        <begin position="50"/>
        <end position="74"/>
    </location>
</feature>